<dbReference type="OrthoDB" id="1841900at2759"/>
<evidence type="ECO:0000256" key="6">
    <source>
        <dbReference type="RuleBase" id="RU367044"/>
    </source>
</evidence>
<keyword evidence="9" id="KW-1185">Reference proteome</keyword>
<dbReference type="PANTHER" id="PTHR31232">
    <property type="match status" value="1"/>
</dbReference>
<accession>A0A067KX50</accession>
<dbReference type="PANTHER" id="PTHR31232:SF8">
    <property type="entry name" value="S-PROTEIN HOMOLOG"/>
    <property type="match status" value="1"/>
</dbReference>
<dbReference type="AlphaFoldDB" id="A0A067KX50"/>
<sequence length="153" mass="18078">MARIINSKSSLYSNRKVIILVIFCLAITIILFSVYQPERFVGVEYDVRIVNGFTNNSSLALVIWCSSEVEEMGGRALQEGDDFSWSFKTNSLGTNHYICTMKWDERRRKFDAFKIPRDIDRCSLFKKCYWLVREDGFYFSNDEINWKKDFSWS</sequence>
<protein>
    <recommendedName>
        <fullName evidence="6">S-protein homolog</fullName>
    </recommendedName>
</protein>
<evidence type="ECO:0000256" key="5">
    <source>
        <dbReference type="ARBA" id="ARBA00022729"/>
    </source>
</evidence>
<keyword evidence="7" id="KW-1133">Transmembrane helix</keyword>
<evidence type="ECO:0000256" key="4">
    <source>
        <dbReference type="ARBA" id="ARBA00022525"/>
    </source>
</evidence>
<feature type="transmembrane region" description="Helical" evidence="7">
    <location>
        <begin position="17"/>
        <end position="35"/>
    </location>
</feature>
<name>A0A067KX50_JATCU</name>
<dbReference type="EMBL" id="KK914436">
    <property type="protein sequence ID" value="KDP36439.1"/>
    <property type="molecule type" value="Genomic_DNA"/>
</dbReference>
<gene>
    <name evidence="8" type="ORF">JCGZ_09509</name>
</gene>
<comment type="similarity">
    <text evidence="2 6">Belongs to the plant self-incompatibility (S1) protein family.</text>
</comment>
<keyword evidence="7" id="KW-0812">Transmembrane</keyword>
<keyword evidence="4 6" id="KW-0964">Secreted</keyword>
<proteinExistence type="inferred from homology"/>
<comment type="subcellular location">
    <subcellularLocation>
        <location evidence="1 6">Secreted</location>
    </subcellularLocation>
</comment>
<evidence type="ECO:0000256" key="3">
    <source>
        <dbReference type="ARBA" id="ARBA00022471"/>
    </source>
</evidence>
<dbReference type="GO" id="GO:0060320">
    <property type="term" value="P:rejection of self pollen"/>
    <property type="evidence" value="ECO:0007669"/>
    <property type="project" value="UniProtKB-KW"/>
</dbReference>
<evidence type="ECO:0000256" key="7">
    <source>
        <dbReference type="SAM" id="Phobius"/>
    </source>
</evidence>
<evidence type="ECO:0000313" key="8">
    <source>
        <dbReference type="EMBL" id="KDP36439.1"/>
    </source>
</evidence>
<evidence type="ECO:0000256" key="2">
    <source>
        <dbReference type="ARBA" id="ARBA00005581"/>
    </source>
</evidence>
<keyword evidence="5" id="KW-0732">Signal</keyword>
<reference evidence="8 9" key="1">
    <citation type="journal article" date="2014" name="PLoS ONE">
        <title>Global Analysis of Gene Expression Profiles in Physic Nut (Jatropha curcas L.) Seedlings Exposed to Salt Stress.</title>
        <authorList>
            <person name="Zhang L."/>
            <person name="Zhang C."/>
            <person name="Wu P."/>
            <person name="Chen Y."/>
            <person name="Li M."/>
            <person name="Jiang H."/>
            <person name="Wu G."/>
        </authorList>
    </citation>
    <scope>NUCLEOTIDE SEQUENCE [LARGE SCALE GENOMIC DNA]</scope>
    <source>
        <strain evidence="9">cv. GZQX0401</strain>
        <tissue evidence="8">Young leaves</tissue>
    </source>
</reference>
<keyword evidence="7" id="KW-0472">Membrane</keyword>
<keyword evidence="3 6" id="KW-0713">Self-incompatibility</keyword>
<organism evidence="8 9">
    <name type="scientific">Jatropha curcas</name>
    <name type="common">Barbados nut</name>
    <dbReference type="NCBI Taxonomy" id="180498"/>
    <lineage>
        <taxon>Eukaryota</taxon>
        <taxon>Viridiplantae</taxon>
        <taxon>Streptophyta</taxon>
        <taxon>Embryophyta</taxon>
        <taxon>Tracheophyta</taxon>
        <taxon>Spermatophyta</taxon>
        <taxon>Magnoliopsida</taxon>
        <taxon>eudicotyledons</taxon>
        <taxon>Gunneridae</taxon>
        <taxon>Pentapetalae</taxon>
        <taxon>rosids</taxon>
        <taxon>fabids</taxon>
        <taxon>Malpighiales</taxon>
        <taxon>Euphorbiaceae</taxon>
        <taxon>Crotonoideae</taxon>
        <taxon>Jatropheae</taxon>
        <taxon>Jatropha</taxon>
    </lineage>
</organism>
<dbReference type="GO" id="GO:0005576">
    <property type="term" value="C:extracellular region"/>
    <property type="evidence" value="ECO:0007669"/>
    <property type="project" value="UniProtKB-SubCell"/>
</dbReference>
<evidence type="ECO:0000256" key="1">
    <source>
        <dbReference type="ARBA" id="ARBA00004613"/>
    </source>
</evidence>
<dbReference type="Proteomes" id="UP000027138">
    <property type="component" value="Unassembled WGS sequence"/>
</dbReference>
<dbReference type="Pfam" id="PF05938">
    <property type="entry name" value="Self-incomp_S1"/>
    <property type="match status" value="1"/>
</dbReference>
<evidence type="ECO:0000313" key="9">
    <source>
        <dbReference type="Proteomes" id="UP000027138"/>
    </source>
</evidence>
<dbReference type="InterPro" id="IPR010264">
    <property type="entry name" value="Self-incomp_S1"/>
</dbReference>